<evidence type="ECO:0000313" key="3">
    <source>
        <dbReference type="Proteomes" id="UP000177912"/>
    </source>
</evidence>
<protein>
    <submittedName>
        <fullName evidence="2">Uncharacterized protein</fullName>
    </submittedName>
</protein>
<dbReference type="Proteomes" id="UP000177912">
    <property type="component" value="Unassembled WGS sequence"/>
</dbReference>
<organism evidence="2 3">
    <name type="scientific">Candidatus Doudnabacteria bacterium RIFCSPHIGHO2_01_FULL_43_23</name>
    <dbReference type="NCBI Taxonomy" id="1817822"/>
    <lineage>
        <taxon>Bacteria</taxon>
        <taxon>Candidatus Doudnaibacteriota</taxon>
    </lineage>
</organism>
<gene>
    <name evidence="2" type="ORF">A2826_03170</name>
</gene>
<keyword evidence="1" id="KW-0812">Transmembrane</keyword>
<dbReference type="AlphaFoldDB" id="A0A1F5NRE3"/>
<dbReference type="EMBL" id="MFEI01000037">
    <property type="protein sequence ID" value="OGE80239.1"/>
    <property type="molecule type" value="Genomic_DNA"/>
</dbReference>
<keyword evidence="1" id="KW-1133">Transmembrane helix</keyword>
<keyword evidence="1" id="KW-0472">Membrane</keyword>
<comment type="caution">
    <text evidence="2">The sequence shown here is derived from an EMBL/GenBank/DDBJ whole genome shotgun (WGS) entry which is preliminary data.</text>
</comment>
<reference evidence="2 3" key="1">
    <citation type="journal article" date="2016" name="Nat. Commun.">
        <title>Thousands of microbial genomes shed light on interconnected biogeochemical processes in an aquifer system.</title>
        <authorList>
            <person name="Anantharaman K."/>
            <person name="Brown C.T."/>
            <person name="Hug L.A."/>
            <person name="Sharon I."/>
            <person name="Castelle C.J."/>
            <person name="Probst A.J."/>
            <person name="Thomas B.C."/>
            <person name="Singh A."/>
            <person name="Wilkins M.J."/>
            <person name="Karaoz U."/>
            <person name="Brodie E.L."/>
            <person name="Williams K.H."/>
            <person name="Hubbard S.S."/>
            <person name="Banfield J.F."/>
        </authorList>
    </citation>
    <scope>NUCLEOTIDE SEQUENCE [LARGE SCALE GENOMIC DNA]</scope>
</reference>
<evidence type="ECO:0000313" key="2">
    <source>
        <dbReference type="EMBL" id="OGE80239.1"/>
    </source>
</evidence>
<accession>A0A1F5NRE3</accession>
<evidence type="ECO:0000256" key="1">
    <source>
        <dbReference type="SAM" id="Phobius"/>
    </source>
</evidence>
<sequence length="67" mass="7287">MLIAILGTSGFVLVMGIMLYVTLRNTSTFRATAVLWAHRDDKVSFNPTQATLTKVSPNGSCVTIEAR</sequence>
<name>A0A1F5NRE3_9BACT</name>
<feature type="transmembrane region" description="Helical" evidence="1">
    <location>
        <begin position="6"/>
        <end position="23"/>
    </location>
</feature>
<proteinExistence type="predicted"/>